<keyword evidence="11" id="KW-1185">Reference proteome</keyword>
<evidence type="ECO:0000259" key="9">
    <source>
        <dbReference type="PROSITE" id="PS50048"/>
    </source>
</evidence>
<dbReference type="InterPro" id="IPR001138">
    <property type="entry name" value="Zn2Cys6_DnaBD"/>
</dbReference>
<dbReference type="AlphaFoldDB" id="A0AAD4KGU1"/>
<dbReference type="PANTHER" id="PTHR47782">
    <property type="entry name" value="ZN(II)2CYS6 TRANSCRIPTION FACTOR (EUROFUNG)-RELATED"/>
    <property type="match status" value="1"/>
</dbReference>
<dbReference type="GO" id="GO:0000981">
    <property type="term" value="F:DNA-binding transcription factor activity, RNA polymerase II-specific"/>
    <property type="evidence" value="ECO:0007669"/>
    <property type="project" value="InterPro"/>
</dbReference>
<proteinExistence type="predicted"/>
<evidence type="ECO:0000256" key="5">
    <source>
        <dbReference type="ARBA" id="ARBA00023125"/>
    </source>
</evidence>
<dbReference type="GO" id="GO:0005634">
    <property type="term" value="C:nucleus"/>
    <property type="evidence" value="ECO:0007669"/>
    <property type="project" value="UniProtKB-SubCell"/>
</dbReference>
<name>A0AAD4KGU1_9EURO</name>
<dbReference type="SUPFAM" id="SSF57701">
    <property type="entry name" value="Zn2/Cys6 DNA-binding domain"/>
    <property type="match status" value="1"/>
</dbReference>
<keyword evidence="4" id="KW-0805">Transcription regulation</keyword>
<evidence type="ECO:0000256" key="6">
    <source>
        <dbReference type="ARBA" id="ARBA00023163"/>
    </source>
</evidence>
<dbReference type="GO" id="GO:0008270">
    <property type="term" value="F:zinc ion binding"/>
    <property type="evidence" value="ECO:0007669"/>
    <property type="project" value="InterPro"/>
</dbReference>
<keyword evidence="7" id="KW-0539">Nucleus</keyword>
<keyword evidence="3" id="KW-0862">Zinc</keyword>
<dbReference type="EMBL" id="JAJTJA010000013">
    <property type="protein sequence ID" value="KAH8690800.1"/>
    <property type="molecule type" value="Genomic_DNA"/>
</dbReference>
<dbReference type="RefSeq" id="XP_046066996.1">
    <property type="nucleotide sequence ID" value="XM_046219176.1"/>
</dbReference>
<accession>A0AAD4KGU1</accession>
<evidence type="ECO:0000256" key="3">
    <source>
        <dbReference type="ARBA" id="ARBA00022833"/>
    </source>
</evidence>
<comment type="subcellular location">
    <subcellularLocation>
        <location evidence="1">Nucleus</location>
    </subcellularLocation>
</comment>
<evidence type="ECO:0000313" key="11">
    <source>
        <dbReference type="Proteomes" id="UP001201262"/>
    </source>
</evidence>
<protein>
    <recommendedName>
        <fullName evidence="9">Zn(2)-C6 fungal-type domain-containing protein</fullName>
    </recommendedName>
</protein>
<feature type="domain" description="Zn(2)-C6 fungal-type" evidence="9">
    <location>
        <begin position="5"/>
        <end position="35"/>
    </location>
</feature>
<dbReference type="SMART" id="SM00066">
    <property type="entry name" value="GAL4"/>
    <property type="match status" value="1"/>
</dbReference>
<dbReference type="CDD" id="cd00067">
    <property type="entry name" value="GAL4"/>
    <property type="match status" value="1"/>
</dbReference>
<dbReference type="GO" id="GO:0045944">
    <property type="term" value="P:positive regulation of transcription by RNA polymerase II"/>
    <property type="evidence" value="ECO:0007669"/>
    <property type="project" value="TreeGrafter"/>
</dbReference>
<organism evidence="10 11">
    <name type="scientific">Talaromyces proteolyticus</name>
    <dbReference type="NCBI Taxonomy" id="1131652"/>
    <lineage>
        <taxon>Eukaryota</taxon>
        <taxon>Fungi</taxon>
        <taxon>Dikarya</taxon>
        <taxon>Ascomycota</taxon>
        <taxon>Pezizomycotina</taxon>
        <taxon>Eurotiomycetes</taxon>
        <taxon>Eurotiomycetidae</taxon>
        <taxon>Eurotiales</taxon>
        <taxon>Trichocomaceae</taxon>
        <taxon>Talaromyces</taxon>
        <taxon>Talaromyces sect. Bacilispori</taxon>
    </lineage>
</organism>
<reference evidence="10" key="1">
    <citation type="submission" date="2021-12" db="EMBL/GenBank/DDBJ databases">
        <title>Convergent genome expansion in fungi linked to evolution of root-endophyte symbiosis.</title>
        <authorList>
            <consortium name="DOE Joint Genome Institute"/>
            <person name="Ke Y.-H."/>
            <person name="Bonito G."/>
            <person name="Liao H.-L."/>
            <person name="Looney B."/>
            <person name="Rojas-Flechas A."/>
            <person name="Nash J."/>
            <person name="Hameed K."/>
            <person name="Schadt C."/>
            <person name="Martin F."/>
            <person name="Crous P.W."/>
            <person name="Miettinen O."/>
            <person name="Magnuson J.K."/>
            <person name="Labbe J."/>
            <person name="Jacobson D."/>
            <person name="Doktycz M.J."/>
            <person name="Veneault-Fourrey C."/>
            <person name="Kuo A."/>
            <person name="Mondo S."/>
            <person name="Calhoun S."/>
            <person name="Riley R."/>
            <person name="Ohm R."/>
            <person name="LaButti K."/>
            <person name="Andreopoulos B."/>
            <person name="Pangilinan J."/>
            <person name="Nolan M."/>
            <person name="Tritt A."/>
            <person name="Clum A."/>
            <person name="Lipzen A."/>
            <person name="Daum C."/>
            <person name="Barry K."/>
            <person name="Grigoriev I.V."/>
            <person name="Vilgalys R."/>
        </authorList>
    </citation>
    <scope>NUCLEOTIDE SEQUENCE</scope>
    <source>
        <strain evidence="10">PMI_201</strain>
    </source>
</reference>
<dbReference type="InterPro" id="IPR036864">
    <property type="entry name" value="Zn2-C6_fun-type_DNA-bd_sf"/>
</dbReference>
<dbReference type="Gene3D" id="4.10.240.10">
    <property type="entry name" value="Zn(2)-C6 fungal-type DNA-binding domain"/>
    <property type="match status" value="1"/>
</dbReference>
<dbReference type="PROSITE" id="PS00463">
    <property type="entry name" value="ZN2_CY6_FUNGAL_1"/>
    <property type="match status" value="1"/>
</dbReference>
<evidence type="ECO:0000256" key="8">
    <source>
        <dbReference type="SAM" id="MobiDB-lite"/>
    </source>
</evidence>
<dbReference type="Proteomes" id="UP001201262">
    <property type="component" value="Unassembled WGS sequence"/>
</dbReference>
<dbReference type="GO" id="GO:0043565">
    <property type="term" value="F:sequence-specific DNA binding"/>
    <property type="evidence" value="ECO:0007669"/>
    <property type="project" value="TreeGrafter"/>
</dbReference>
<sequence length="564" mass="63319">MALQVCSRCRKRKIKCDLQLPTCKNCRIADVECLFWDDSLGREISCSYLHSLQQKVASLQLEIKDATTSTASTGNHVPPTHDLHEVAPPEVVLQQQGHYLNIYDDHLPTSRTVFLGPATSARLLERVLKSMVKWHAENGMQISKRLVPDDGPAQATGPQNFTSSGPSFPINNALNEQRKLEPHSIMPPSTQRSIIEHYLAIVSPEYPLLPLDQESTLLSHENPLKWSSTNGEEANALALTIVFAVSTALVSRDIDPNLTSISTRCRQDVYKIHQEYKHLSSDDPIKTERWVCVALCASALCELIYPLSGDAWELLGRATSTLQRLREGYQLKSMELDEPFIRLERSLLKLESSIALHLDRPSYLNDMRLQEVCGDSSSSDILHDELQTLRILRTIHRELQLSPAQPASYFENMIPLPMQVHSIESDISIHSARLYISLHPLFTSSGIYLTSTPSQLFQIIAYSASTMIDHFTRLNAEHRIISVYLAAESILEAGIVWSVYLMSQHLSPSAGIFHRDSINMSARTAMGPVLKVSSLLASFSVRWPPVSAYAEAWETLVDMLWIMI</sequence>
<feature type="compositionally biased region" description="Polar residues" evidence="8">
    <location>
        <begin position="156"/>
        <end position="172"/>
    </location>
</feature>
<evidence type="ECO:0000313" key="10">
    <source>
        <dbReference type="EMBL" id="KAH8690800.1"/>
    </source>
</evidence>
<dbReference type="PANTHER" id="PTHR47782:SF1">
    <property type="entry name" value="PYRIMIDINE PATHWAY REGULATORY PROTEIN 1"/>
    <property type="match status" value="1"/>
</dbReference>
<dbReference type="PROSITE" id="PS50048">
    <property type="entry name" value="ZN2_CY6_FUNGAL_2"/>
    <property type="match status" value="1"/>
</dbReference>
<dbReference type="CDD" id="cd12148">
    <property type="entry name" value="fungal_TF_MHR"/>
    <property type="match status" value="1"/>
</dbReference>
<keyword evidence="2" id="KW-0479">Metal-binding</keyword>
<keyword evidence="5" id="KW-0238">DNA-binding</keyword>
<dbReference type="InterPro" id="IPR052202">
    <property type="entry name" value="Yeast_MetPath_Reg"/>
</dbReference>
<comment type="caution">
    <text evidence="10">The sequence shown here is derived from an EMBL/GenBank/DDBJ whole genome shotgun (WGS) entry which is preliminary data.</text>
</comment>
<evidence type="ECO:0000256" key="7">
    <source>
        <dbReference type="ARBA" id="ARBA00023242"/>
    </source>
</evidence>
<dbReference type="Pfam" id="PF00172">
    <property type="entry name" value="Zn_clus"/>
    <property type="match status" value="1"/>
</dbReference>
<evidence type="ECO:0000256" key="4">
    <source>
        <dbReference type="ARBA" id="ARBA00023015"/>
    </source>
</evidence>
<gene>
    <name evidence="10" type="ORF">BGW36DRAFT_411575</name>
</gene>
<dbReference type="GeneID" id="70249463"/>
<evidence type="ECO:0000256" key="2">
    <source>
        <dbReference type="ARBA" id="ARBA00022723"/>
    </source>
</evidence>
<feature type="region of interest" description="Disordered" evidence="8">
    <location>
        <begin position="146"/>
        <end position="172"/>
    </location>
</feature>
<keyword evidence="6" id="KW-0804">Transcription</keyword>
<evidence type="ECO:0000256" key="1">
    <source>
        <dbReference type="ARBA" id="ARBA00004123"/>
    </source>
</evidence>